<accession>A0AAD1R4S9</accession>
<reference evidence="2" key="1">
    <citation type="submission" date="2022-03" db="EMBL/GenBank/DDBJ databases">
        <authorList>
            <person name="Alioto T."/>
            <person name="Alioto T."/>
            <person name="Gomez Garrido J."/>
        </authorList>
    </citation>
    <scope>NUCLEOTIDE SEQUENCE</scope>
</reference>
<feature type="region of interest" description="Disordered" evidence="1">
    <location>
        <begin position="39"/>
        <end position="83"/>
    </location>
</feature>
<proteinExistence type="predicted"/>
<evidence type="ECO:0000313" key="2">
    <source>
        <dbReference type="EMBL" id="CAH2223857.1"/>
    </source>
</evidence>
<organism evidence="2 3">
    <name type="scientific">Pelobates cultripes</name>
    <name type="common">Western spadefoot toad</name>
    <dbReference type="NCBI Taxonomy" id="61616"/>
    <lineage>
        <taxon>Eukaryota</taxon>
        <taxon>Metazoa</taxon>
        <taxon>Chordata</taxon>
        <taxon>Craniata</taxon>
        <taxon>Vertebrata</taxon>
        <taxon>Euteleostomi</taxon>
        <taxon>Amphibia</taxon>
        <taxon>Batrachia</taxon>
        <taxon>Anura</taxon>
        <taxon>Pelobatoidea</taxon>
        <taxon>Pelobatidae</taxon>
        <taxon>Pelobates</taxon>
    </lineage>
</organism>
<name>A0AAD1R4S9_PELCU</name>
<protein>
    <submittedName>
        <fullName evidence="2">Uncharacterized protein</fullName>
    </submittedName>
</protein>
<dbReference type="AlphaFoldDB" id="A0AAD1R4S9"/>
<keyword evidence="3" id="KW-1185">Reference proteome</keyword>
<gene>
    <name evidence="2" type="ORF">PECUL_23A061730</name>
</gene>
<sequence length="137" mass="15605">MVDDSCLADTNRELTCKLGRLFAYFLEKLDRCLRQLVRQGRSAHPPQRSPSAPVEERTSERQQHGEAVAVHRTQRGCSPRGPARVVAQKMDTQWKLPIPLLGLNCHEAWTSHQWPLESWSIIDPRNRDCPITLKGIG</sequence>
<evidence type="ECO:0000256" key="1">
    <source>
        <dbReference type="SAM" id="MobiDB-lite"/>
    </source>
</evidence>
<evidence type="ECO:0000313" key="3">
    <source>
        <dbReference type="Proteomes" id="UP001295444"/>
    </source>
</evidence>
<dbReference type="Proteomes" id="UP001295444">
    <property type="component" value="Chromosome 01"/>
</dbReference>
<dbReference type="EMBL" id="OW240912">
    <property type="protein sequence ID" value="CAH2223857.1"/>
    <property type="molecule type" value="Genomic_DNA"/>
</dbReference>
<feature type="compositionally biased region" description="Basic and acidic residues" evidence="1">
    <location>
        <begin position="54"/>
        <end position="64"/>
    </location>
</feature>